<accession>A0A3S4RWJ5</accession>
<dbReference type="Proteomes" id="UP000266895">
    <property type="component" value="Chromosome"/>
</dbReference>
<dbReference type="KEGG" id="ahw:NCTC11636_01359"/>
<reference evidence="1 2" key="1">
    <citation type="submission" date="2018-12" db="EMBL/GenBank/DDBJ databases">
        <authorList>
            <consortium name="Pathogen Informatics"/>
        </authorList>
    </citation>
    <scope>NUCLEOTIDE SEQUENCE [LARGE SCALE GENOMIC DNA]</scope>
    <source>
        <strain evidence="1 2">NCTC11636</strain>
    </source>
</reference>
<name>A0A3S4RWJ5_9ACTO</name>
<evidence type="ECO:0000313" key="2">
    <source>
        <dbReference type="Proteomes" id="UP000266895"/>
    </source>
</evidence>
<evidence type="ECO:0000313" key="1">
    <source>
        <dbReference type="EMBL" id="VEG28094.1"/>
    </source>
</evidence>
<protein>
    <recommendedName>
        <fullName evidence="3">Antitoxin VbhA domain-containing protein</fullName>
    </recommendedName>
</protein>
<organism evidence="1 2">
    <name type="scientific">Actinomyces howellii</name>
    <dbReference type="NCBI Taxonomy" id="52771"/>
    <lineage>
        <taxon>Bacteria</taxon>
        <taxon>Bacillati</taxon>
        <taxon>Actinomycetota</taxon>
        <taxon>Actinomycetes</taxon>
        <taxon>Actinomycetales</taxon>
        <taxon>Actinomycetaceae</taxon>
        <taxon>Actinomyces</taxon>
    </lineage>
</organism>
<dbReference type="EMBL" id="LR134350">
    <property type="protein sequence ID" value="VEG28094.1"/>
    <property type="molecule type" value="Genomic_DNA"/>
</dbReference>
<evidence type="ECO:0008006" key="3">
    <source>
        <dbReference type="Google" id="ProtNLM"/>
    </source>
</evidence>
<dbReference type="AlphaFoldDB" id="A0A3S4RWJ5"/>
<proteinExistence type="predicted"/>
<gene>
    <name evidence="1" type="ORF">NCTC11636_01359</name>
</gene>
<keyword evidence="2" id="KW-1185">Reference proteome</keyword>
<sequence length="66" mass="7111">MASTPVMGTPEEAEARERVAFADAALALAGHEVTDPYLNKLAALQARGDLSADEARRLGRRYLIGR</sequence>
<dbReference type="RefSeq" id="WP_126382453.1">
    <property type="nucleotide sequence ID" value="NZ_LR134350.1"/>
</dbReference>